<gene>
    <name evidence="1" type="ORF">rCG_37068</name>
</gene>
<accession>A6HTR2</accession>
<evidence type="ECO:0000313" key="1">
    <source>
        <dbReference type="EMBL" id="EDM02275.1"/>
    </source>
</evidence>
<dbReference type="AlphaFoldDB" id="A6HTR2"/>
<sequence>MPVCSYITPPHTRSSRMEESPLGIMWIGHFLPPFNCELPRHCGLDH</sequence>
<protein>
    <submittedName>
        <fullName evidence="1">RCG37068</fullName>
    </submittedName>
</protein>
<evidence type="ECO:0000313" key="2">
    <source>
        <dbReference type="Proteomes" id="UP000234681"/>
    </source>
</evidence>
<organism evidence="1 2">
    <name type="scientific">Rattus norvegicus</name>
    <name type="common">Rat</name>
    <dbReference type="NCBI Taxonomy" id="10116"/>
    <lineage>
        <taxon>Eukaryota</taxon>
        <taxon>Metazoa</taxon>
        <taxon>Chordata</taxon>
        <taxon>Craniata</taxon>
        <taxon>Vertebrata</taxon>
        <taxon>Euteleostomi</taxon>
        <taxon>Mammalia</taxon>
        <taxon>Eutheria</taxon>
        <taxon>Euarchontoglires</taxon>
        <taxon>Glires</taxon>
        <taxon>Rodentia</taxon>
        <taxon>Myomorpha</taxon>
        <taxon>Muroidea</taxon>
        <taxon>Muridae</taxon>
        <taxon>Murinae</taxon>
        <taxon>Rattus</taxon>
    </lineage>
</organism>
<dbReference type="EMBL" id="CH473951">
    <property type="protein sequence ID" value="EDM02275.1"/>
    <property type="molecule type" value="Genomic_DNA"/>
</dbReference>
<dbReference type="Proteomes" id="UP000234681">
    <property type="component" value="Chromosome 15"/>
</dbReference>
<name>A6HTR2_RAT</name>
<proteinExistence type="predicted"/>
<reference evidence="1 2" key="1">
    <citation type="submission" date="2005-07" db="EMBL/GenBank/DDBJ databases">
        <authorList>
            <person name="Mural R.J."/>
            <person name="Li P.W."/>
            <person name="Adams M.D."/>
            <person name="Amanatides P.G."/>
            <person name="Baden-Tillson H."/>
            <person name="Barnstead M."/>
            <person name="Chin S.H."/>
            <person name="Dew I."/>
            <person name="Evans C.A."/>
            <person name="Ferriera S."/>
            <person name="Flanigan M."/>
            <person name="Fosler C."/>
            <person name="Glodek A."/>
            <person name="Gu Z."/>
            <person name="Holt R.A."/>
            <person name="Jennings D."/>
            <person name="Kraft C.L."/>
            <person name="Lu F."/>
            <person name="Nguyen T."/>
            <person name="Nusskern D.R."/>
            <person name="Pfannkoch C.M."/>
            <person name="Sitter C."/>
            <person name="Sutton G.G."/>
            <person name="Venter J.C."/>
            <person name="Wang Z."/>
            <person name="Woodage T."/>
            <person name="Zheng X.H."/>
            <person name="Zhong F."/>
        </authorList>
    </citation>
    <scope>NUCLEOTIDE SEQUENCE [LARGE SCALE GENOMIC DNA]</scope>
    <source>
        <strain>BN</strain>
        <strain evidence="2">Sprague-Dawley</strain>
    </source>
</reference>